<keyword evidence="8" id="KW-1185">Reference proteome</keyword>
<dbReference type="Proteomes" id="UP000050795">
    <property type="component" value="Unassembled WGS sequence"/>
</dbReference>
<evidence type="ECO:0000256" key="1">
    <source>
        <dbReference type="ARBA" id="ARBA00004141"/>
    </source>
</evidence>
<reference evidence="8" key="1">
    <citation type="submission" date="2022-06" db="EMBL/GenBank/DDBJ databases">
        <authorList>
            <person name="Berger JAMES D."/>
            <person name="Berger JAMES D."/>
        </authorList>
    </citation>
    <scope>NUCLEOTIDE SEQUENCE [LARGE SCALE GENOMIC DNA]</scope>
</reference>
<accession>A0AA85JWS3</accession>
<evidence type="ECO:0000256" key="4">
    <source>
        <dbReference type="ARBA" id="ARBA00022989"/>
    </source>
</evidence>
<name>A0AA85JWS3_TRIRE</name>
<proteinExistence type="inferred from homology"/>
<feature type="compositionally biased region" description="Low complexity" evidence="6">
    <location>
        <begin position="23"/>
        <end position="32"/>
    </location>
</feature>
<organism evidence="8 9">
    <name type="scientific">Trichobilharzia regenti</name>
    <name type="common">Nasal bird schistosome</name>
    <dbReference type="NCBI Taxonomy" id="157069"/>
    <lineage>
        <taxon>Eukaryota</taxon>
        <taxon>Metazoa</taxon>
        <taxon>Spiralia</taxon>
        <taxon>Lophotrochozoa</taxon>
        <taxon>Platyhelminthes</taxon>
        <taxon>Trematoda</taxon>
        <taxon>Digenea</taxon>
        <taxon>Strigeidida</taxon>
        <taxon>Schistosomatoidea</taxon>
        <taxon>Schistosomatidae</taxon>
        <taxon>Trichobilharzia</taxon>
    </lineage>
</organism>
<keyword evidence="5 7" id="KW-0472">Membrane</keyword>
<reference evidence="9" key="2">
    <citation type="submission" date="2023-11" db="UniProtKB">
        <authorList>
            <consortium name="WormBaseParasite"/>
        </authorList>
    </citation>
    <scope>IDENTIFICATION</scope>
</reference>
<dbReference type="Pfam" id="PF14857">
    <property type="entry name" value="TMEM151"/>
    <property type="match status" value="2"/>
</dbReference>
<dbReference type="InterPro" id="IPR026767">
    <property type="entry name" value="Tmem151"/>
</dbReference>
<dbReference type="PANTHER" id="PTHR31893:SF5">
    <property type="entry name" value="TRANSMEMBRANE PROTEIN 151 HOMOLOG"/>
    <property type="match status" value="1"/>
</dbReference>
<dbReference type="GO" id="GO:0016020">
    <property type="term" value="C:membrane"/>
    <property type="evidence" value="ECO:0007669"/>
    <property type="project" value="UniProtKB-SubCell"/>
</dbReference>
<evidence type="ECO:0000256" key="5">
    <source>
        <dbReference type="ARBA" id="ARBA00023136"/>
    </source>
</evidence>
<evidence type="ECO:0000256" key="7">
    <source>
        <dbReference type="SAM" id="Phobius"/>
    </source>
</evidence>
<evidence type="ECO:0000256" key="3">
    <source>
        <dbReference type="ARBA" id="ARBA00022692"/>
    </source>
</evidence>
<comment type="similarity">
    <text evidence="2">Belongs to the TMEM151 family.</text>
</comment>
<evidence type="ECO:0000256" key="6">
    <source>
        <dbReference type="SAM" id="MobiDB-lite"/>
    </source>
</evidence>
<evidence type="ECO:0000313" key="9">
    <source>
        <dbReference type="WBParaSite" id="TREG1_45510.5"/>
    </source>
</evidence>
<dbReference type="AlphaFoldDB" id="A0AA85JWS3"/>
<feature type="transmembrane region" description="Helical" evidence="7">
    <location>
        <begin position="70"/>
        <end position="92"/>
    </location>
</feature>
<feature type="transmembrane region" description="Helical" evidence="7">
    <location>
        <begin position="370"/>
        <end position="393"/>
    </location>
</feature>
<feature type="transmembrane region" description="Helical" evidence="7">
    <location>
        <begin position="118"/>
        <end position="143"/>
    </location>
</feature>
<keyword evidence="4 7" id="KW-1133">Transmembrane helix</keyword>
<sequence>MTTEINQATEESNEISYSKNPTSSPSSSSAPSAACNEFKENVVPLVRLQVPVQRTYRECMHYALAEWRCACLTIIILTGISIISSCGIQRIITFIHSSNSYPKYHHSYHNSNNNAENTLYFCQTSSLLIISGLIFLIYLIYLIESWQSRNWIRTTWLVDTNMAYNLVQYAHKLIPSIFWQIKCYHYAHNTTTEQHRQFQSNQREKEQQCVISNEINSNNSDKHSFVQGNYDNTLNNLNKQTDQSTIEFAKTDETFSPYCESDIHQIKCKRIISMNKMCSFDVSKIDSVWDMSDYISKLENFQLIELNLTTLFSFSDKQTFLEFQRQKQDFFTTYEKFDIYMETEQICTFSDTVKFPEQMLIMHKSSKPPIYLKGITYIIATLLLCSFPLRIFIYAHKAKLHCKIHKVFGPKPLDENVNNSLKFIPLTNTNKYTSPYLPAPFSGHRIPSLSDYMTRWNYRKTRQFMGHTTQSQTSSTNNFNLNNEAVVLFNKYTPQNSSRYSRDGNKTHNKFHPTVSSEVEYNQRCNCNRMRNIDGIDGANNDDDDDIDDHFDDDDDELLSLDIRFEEYIRNKCANTDNNNPGSDCYDYEFDSVLKNSNCELKTV</sequence>
<dbReference type="PANTHER" id="PTHR31893">
    <property type="entry name" value="TRANSMEMBRANE PROTEIN 151 HOMOLOG"/>
    <property type="match status" value="1"/>
</dbReference>
<feature type="region of interest" description="Disordered" evidence="6">
    <location>
        <begin position="1"/>
        <end position="32"/>
    </location>
</feature>
<dbReference type="WBParaSite" id="TREG1_45510.5">
    <property type="protein sequence ID" value="TREG1_45510.5"/>
    <property type="gene ID" value="TREG1_45510"/>
</dbReference>
<evidence type="ECO:0000256" key="2">
    <source>
        <dbReference type="ARBA" id="ARBA00009583"/>
    </source>
</evidence>
<feature type="compositionally biased region" description="Polar residues" evidence="6">
    <location>
        <begin position="1"/>
        <end position="22"/>
    </location>
</feature>
<comment type="subcellular location">
    <subcellularLocation>
        <location evidence="1">Membrane</location>
        <topology evidence="1">Multi-pass membrane protein</topology>
    </subcellularLocation>
</comment>
<evidence type="ECO:0000313" key="8">
    <source>
        <dbReference type="Proteomes" id="UP000050795"/>
    </source>
</evidence>
<keyword evidence="3 7" id="KW-0812">Transmembrane</keyword>
<protein>
    <submittedName>
        <fullName evidence="9">Uncharacterized protein</fullName>
    </submittedName>
</protein>